<evidence type="ECO:0000313" key="8">
    <source>
        <dbReference type="EMBL" id="MCZ2721332.1"/>
    </source>
</evidence>
<comment type="caution">
    <text evidence="8">The sequence shown here is derived from an EMBL/GenBank/DDBJ whole genome shotgun (WGS) entry which is preliminary data.</text>
</comment>
<evidence type="ECO:0000259" key="7">
    <source>
        <dbReference type="Pfam" id="PF16822"/>
    </source>
</evidence>
<comment type="pathway">
    <text evidence="2">Glycan biosynthesis; alginate biosynthesis.</text>
</comment>
<keyword evidence="5" id="KW-0574">Periplasm</keyword>
<feature type="domain" description="AlgX/AlgJ SGNH hydrolase-like" evidence="7">
    <location>
        <begin position="70"/>
        <end position="237"/>
    </location>
</feature>
<sequence>MKKKIYGFLILIFLILTVAPLANWKLGRLDKLPEAMHWWHPSALYNMDFSLFLLGKIYYELGLSSSPGQVLVGKEGWLYLGNEYSDTISRKINTATDLEIEKTSNIAHSLTRWNTRFESLGVDAFRVILGPDKETIYQEYLPDWSQKKSGSISSKLSSLFDEKVFINPTTALLDAKNHYDVPLYFKSDSHWNKLGGGIAFGELSRNLQSTERGLKWPEGILDSFTNSAIKVGDLADIQRLIPRSVNDHSISIHGLEEAELMLTLTDYNTGDEIYSGRNTKVIAPKTPIRVLSNSFLNDKKVLWLRDSFGEALSPYMAMTFKDTLQVHHGEVTSQMVETMVATYKPDYVFMTVVERDIQAGFLTHLPTIMTGVEMTPMISSTLVATHDVKKEDNDVFEVIGEDVYFIYKLESAANAKHINSLSFDINCNPSIERVPMQLFWQTNEVGFSEFRSLQFSAEEGHNQIEINTPEWSQYEAITGVRLDINSTDSCSQISINSIQLGKSL</sequence>
<organism evidence="8 9">
    <name type="scientific">Marinomonas phaeophyticola</name>
    <dbReference type="NCBI Taxonomy" id="3004091"/>
    <lineage>
        <taxon>Bacteria</taxon>
        <taxon>Pseudomonadati</taxon>
        <taxon>Pseudomonadota</taxon>
        <taxon>Gammaproteobacteria</taxon>
        <taxon>Oceanospirillales</taxon>
        <taxon>Oceanospirillaceae</taxon>
        <taxon>Marinomonas</taxon>
    </lineage>
</organism>
<reference evidence="8" key="1">
    <citation type="submission" date="2022-12" db="EMBL/GenBank/DDBJ databases">
        <title>Marinomonas 15G1-11 sp. nov, isolated from marine algae.</title>
        <authorList>
            <person name="Butt M."/>
            <person name="Choi D.G."/>
            <person name="Kim J.M."/>
            <person name="Lee J.K."/>
            <person name="Baek J.H."/>
            <person name="Jeon C.O."/>
        </authorList>
    </citation>
    <scope>NUCLEOTIDE SEQUENCE</scope>
    <source>
        <strain evidence="8">15G1-11</strain>
    </source>
</reference>
<evidence type="ECO:0000256" key="2">
    <source>
        <dbReference type="ARBA" id="ARBA00005182"/>
    </source>
</evidence>
<keyword evidence="9" id="KW-1185">Reference proteome</keyword>
<evidence type="ECO:0000256" key="4">
    <source>
        <dbReference type="ARBA" id="ARBA00022729"/>
    </source>
</evidence>
<evidence type="ECO:0000256" key="6">
    <source>
        <dbReference type="ARBA" id="ARBA00022841"/>
    </source>
</evidence>
<keyword evidence="3" id="KW-0808">Transferase</keyword>
<dbReference type="InterPro" id="IPR031811">
    <property type="entry name" value="ALGX/ALGJ_SGNH-like"/>
</dbReference>
<keyword evidence="4" id="KW-0732">Signal</keyword>
<protein>
    <recommendedName>
        <fullName evidence="7">AlgX/AlgJ SGNH hydrolase-like domain-containing protein</fullName>
    </recommendedName>
</protein>
<proteinExistence type="predicted"/>
<evidence type="ECO:0000256" key="3">
    <source>
        <dbReference type="ARBA" id="ARBA00022679"/>
    </source>
</evidence>
<evidence type="ECO:0000313" key="9">
    <source>
        <dbReference type="Proteomes" id="UP001149719"/>
    </source>
</evidence>
<gene>
    <name evidence="8" type="ORF">O1D97_06640</name>
</gene>
<keyword evidence="6" id="KW-0016">Alginate biosynthesis</keyword>
<dbReference type="RefSeq" id="WP_269124018.1">
    <property type="nucleotide sequence ID" value="NZ_JAPUBN010000013.1"/>
</dbReference>
<dbReference type="Pfam" id="PF16822">
    <property type="entry name" value="ALGX"/>
    <property type="match status" value="1"/>
</dbReference>
<dbReference type="EMBL" id="JAPUBN010000013">
    <property type="protein sequence ID" value="MCZ2721332.1"/>
    <property type="molecule type" value="Genomic_DNA"/>
</dbReference>
<name>A0ABT4JSG9_9GAMM</name>
<accession>A0ABT4JSG9</accession>
<dbReference type="Proteomes" id="UP001149719">
    <property type="component" value="Unassembled WGS sequence"/>
</dbReference>
<evidence type="ECO:0000256" key="1">
    <source>
        <dbReference type="ARBA" id="ARBA00004418"/>
    </source>
</evidence>
<evidence type="ECO:0000256" key="5">
    <source>
        <dbReference type="ARBA" id="ARBA00022764"/>
    </source>
</evidence>
<comment type="subcellular location">
    <subcellularLocation>
        <location evidence="1">Periplasm</location>
    </subcellularLocation>
</comment>